<dbReference type="InParanoid" id="A0A804IM82"/>
<dbReference type="PANTHER" id="PTHR33095">
    <property type="entry name" value="OS07G0619500 PROTEIN"/>
    <property type="match status" value="1"/>
</dbReference>
<evidence type="ECO:0000313" key="3">
    <source>
        <dbReference type="Proteomes" id="UP000012960"/>
    </source>
</evidence>
<name>A0A804IM82_MUSAM</name>
<keyword evidence="3" id="KW-1185">Reference proteome</keyword>
<reference evidence="2" key="1">
    <citation type="submission" date="2021-05" db="UniProtKB">
        <authorList>
            <consortium name="EnsemblPlants"/>
        </authorList>
    </citation>
    <scope>IDENTIFICATION</scope>
    <source>
        <strain evidence="2">subsp. malaccensis</strain>
    </source>
</reference>
<feature type="region of interest" description="Disordered" evidence="1">
    <location>
        <begin position="1"/>
        <end position="143"/>
    </location>
</feature>
<accession>A0A804IM82</accession>
<evidence type="ECO:0000313" key="2">
    <source>
        <dbReference type="EnsemblPlants" id="Ma04_p07810.1"/>
    </source>
</evidence>
<feature type="compositionally biased region" description="Low complexity" evidence="1">
    <location>
        <begin position="9"/>
        <end position="19"/>
    </location>
</feature>
<dbReference type="Gramene" id="Ma04_t07810.1">
    <property type="protein sequence ID" value="Ma04_p07810.1"/>
    <property type="gene ID" value="Ma04_g07810"/>
</dbReference>
<dbReference type="Proteomes" id="UP000012960">
    <property type="component" value="Unplaced"/>
</dbReference>
<protein>
    <submittedName>
        <fullName evidence="2">Uncharacterized protein</fullName>
    </submittedName>
</protein>
<sequence length="166" mass="18612">MSGNDQQRVSSLDSTSSSSEVDELERVAPGTYCAWEPRKPKAPAQGRSLRRWRIRYLVKRRSQSDGKEKFVFLSAEQKRGCSPRNPRRDSAETDAVKEDDSGEDEGKKEAGKPRRRVEWDMVTGDQVSSGKGSRQAAKRGAGRPFLPYMQNVVGFFAIANGLGRFR</sequence>
<feature type="compositionally biased region" description="Basic residues" evidence="1">
    <location>
        <begin position="48"/>
        <end position="61"/>
    </location>
</feature>
<proteinExistence type="predicted"/>
<dbReference type="EnsemblPlants" id="Ma04_t07810.1">
    <property type="protein sequence ID" value="Ma04_p07810.1"/>
    <property type="gene ID" value="Ma04_g07810"/>
</dbReference>
<feature type="compositionally biased region" description="Basic and acidic residues" evidence="1">
    <location>
        <begin position="86"/>
        <end position="119"/>
    </location>
</feature>
<organism evidence="2 3">
    <name type="scientific">Musa acuminata subsp. malaccensis</name>
    <name type="common">Wild banana</name>
    <name type="synonym">Musa malaccensis</name>
    <dbReference type="NCBI Taxonomy" id="214687"/>
    <lineage>
        <taxon>Eukaryota</taxon>
        <taxon>Viridiplantae</taxon>
        <taxon>Streptophyta</taxon>
        <taxon>Embryophyta</taxon>
        <taxon>Tracheophyta</taxon>
        <taxon>Spermatophyta</taxon>
        <taxon>Magnoliopsida</taxon>
        <taxon>Liliopsida</taxon>
        <taxon>Zingiberales</taxon>
        <taxon>Musaceae</taxon>
        <taxon>Musa</taxon>
    </lineage>
</organism>
<dbReference type="Pfam" id="PF07816">
    <property type="entry name" value="DUF1645"/>
    <property type="match status" value="1"/>
</dbReference>
<dbReference type="InterPro" id="IPR012442">
    <property type="entry name" value="DUF1645_plant"/>
</dbReference>
<evidence type="ECO:0000256" key="1">
    <source>
        <dbReference type="SAM" id="MobiDB-lite"/>
    </source>
</evidence>
<dbReference type="AlphaFoldDB" id="A0A804IM82"/>
<dbReference type="PANTHER" id="PTHR33095:SF127">
    <property type="entry name" value="OS05G0578100 PROTEIN"/>
    <property type="match status" value="1"/>
</dbReference>